<feature type="transmembrane region" description="Helical" evidence="9">
    <location>
        <begin position="28"/>
        <end position="54"/>
    </location>
</feature>
<comment type="subcellular location">
    <subcellularLocation>
        <location evidence="1">Membrane</location>
        <topology evidence="1">Multi-pass membrane protein</topology>
    </subcellularLocation>
</comment>
<sequence>MRCTQTGKEHNAMTEQVKLERRKKITKIILVTVTVLFIFVMLVVPLFSVMASALKEGLGFYLKAISTSYVLSALKVTLIATVFAVVINTFFGIWTAWLLTRFSFKGKQVLATLIDIPFSISPVIVGLAYLMTFGRLGWFYPVIRWFNEIFGTNVRITFAIPGVVLATIFVTFPYVSREIIPVLNAEGKDEEEAAALMGASGFTIFRKITLPQMKWSLIYGIILCTARALGEFGAVNALSKTRGETFTLPLEIDALYMSGTDSSITSAFAVSSILLIIALIILFARNIVEHKFKKLH</sequence>
<evidence type="ECO:0000256" key="8">
    <source>
        <dbReference type="ARBA" id="ARBA00025323"/>
    </source>
</evidence>
<dbReference type="SUPFAM" id="SSF161098">
    <property type="entry name" value="MetI-like"/>
    <property type="match status" value="1"/>
</dbReference>
<dbReference type="Pfam" id="PF00528">
    <property type="entry name" value="BPD_transp_1"/>
    <property type="match status" value="1"/>
</dbReference>
<feature type="transmembrane region" description="Helical" evidence="9">
    <location>
        <begin position="74"/>
        <end position="97"/>
    </location>
</feature>
<evidence type="ECO:0000313" key="11">
    <source>
        <dbReference type="EMBL" id="ACR76205.1"/>
    </source>
</evidence>
<evidence type="ECO:0000256" key="5">
    <source>
        <dbReference type="ARBA" id="ARBA00022989"/>
    </source>
</evidence>
<dbReference type="STRING" id="515619.EUBREC_2474"/>
<evidence type="ECO:0000256" key="1">
    <source>
        <dbReference type="ARBA" id="ARBA00004141"/>
    </source>
</evidence>
<feature type="transmembrane region" description="Helical" evidence="9">
    <location>
        <begin position="154"/>
        <end position="175"/>
    </location>
</feature>
<dbReference type="AlphaFoldDB" id="C4ZFZ9"/>
<comment type="subunit">
    <text evidence="2">The complex is composed of two ATP-binding proteins (CysA), two transmembrane proteins (CysT and CysW) and a solute-binding protein (CysP).</text>
</comment>
<dbReference type="GO" id="GO:0015419">
    <property type="term" value="F:ABC-type sulfate transporter activity"/>
    <property type="evidence" value="ECO:0007669"/>
    <property type="project" value="InterPro"/>
</dbReference>
<dbReference type="HOGENOM" id="CLU_016047_14_0_9"/>
<dbReference type="InterPro" id="IPR035906">
    <property type="entry name" value="MetI-like_sf"/>
</dbReference>
<dbReference type="CDD" id="cd06261">
    <property type="entry name" value="TM_PBP2"/>
    <property type="match status" value="1"/>
</dbReference>
<organism evidence="11 12">
    <name type="scientific">Agathobacter rectalis (strain ATCC 33656 / DSM 3377 / JCM 17463 / KCTC 5835 / VPI 0990)</name>
    <name type="common">Eubacterium rectale</name>
    <dbReference type="NCBI Taxonomy" id="515619"/>
    <lineage>
        <taxon>Bacteria</taxon>
        <taxon>Bacillati</taxon>
        <taxon>Bacillota</taxon>
        <taxon>Clostridia</taxon>
        <taxon>Lachnospirales</taxon>
        <taxon>Lachnospiraceae</taxon>
        <taxon>Agathobacter</taxon>
    </lineage>
</organism>
<proteinExistence type="predicted"/>
<dbReference type="Gene3D" id="1.10.3720.10">
    <property type="entry name" value="MetI-like"/>
    <property type="match status" value="1"/>
</dbReference>
<name>C4ZFZ9_AGARV</name>
<dbReference type="GO" id="GO:0005886">
    <property type="term" value="C:plasma membrane"/>
    <property type="evidence" value="ECO:0007669"/>
    <property type="project" value="TreeGrafter"/>
</dbReference>
<dbReference type="EMBL" id="CP001107">
    <property type="protein sequence ID" value="ACR76205.1"/>
    <property type="molecule type" value="Genomic_DNA"/>
</dbReference>
<dbReference type="InterPro" id="IPR000515">
    <property type="entry name" value="MetI-like"/>
</dbReference>
<dbReference type="PANTHER" id="PTHR30406:SF1">
    <property type="entry name" value="SULFATE TRANSPORT SYSTEM PERMEASE PROTEIN CYSW"/>
    <property type="match status" value="1"/>
</dbReference>
<evidence type="ECO:0000256" key="7">
    <source>
        <dbReference type="ARBA" id="ARBA00023136"/>
    </source>
</evidence>
<accession>C4ZFZ9</accession>
<evidence type="ECO:0000256" key="2">
    <source>
        <dbReference type="ARBA" id="ARBA00011779"/>
    </source>
</evidence>
<evidence type="ECO:0000256" key="3">
    <source>
        <dbReference type="ARBA" id="ARBA00022448"/>
    </source>
</evidence>
<evidence type="ECO:0000256" key="4">
    <source>
        <dbReference type="ARBA" id="ARBA00022692"/>
    </source>
</evidence>
<evidence type="ECO:0000259" key="10">
    <source>
        <dbReference type="PROSITE" id="PS50928"/>
    </source>
</evidence>
<comment type="function">
    <text evidence="8">Part of the ABC transporter complex CysAWTP (TC 3.A.1.6.1) involved in sulfate/thiosulfate import. Probably responsible for the translocation of the substrate across the membrane.</text>
</comment>
<dbReference type="Proteomes" id="UP000001477">
    <property type="component" value="Chromosome"/>
</dbReference>
<protein>
    <submittedName>
        <fullName evidence="11">ABC sulfate/thiosulfate transporter, inner membrane subunit, CysW</fullName>
    </submittedName>
</protein>
<keyword evidence="6" id="KW-0764">Sulfate transport</keyword>
<keyword evidence="4 9" id="KW-0812">Transmembrane</keyword>
<dbReference type="InterPro" id="IPR005667">
    <property type="entry name" value="Sulph_transpt2"/>
</dbReference>
<keyword evidence="3" id="KW-0813">Transport</keyword>
<evidence type="ECO:0000313" key="12">
    <source>
        <dbReference type="Proteomes" id="UP000001477"/>
    </source>
</evidence>
<dbReference type="PROSITE" id="PS50928">
    <property type="entry name" value="ABC_TM1"/>
    <property type="match status" value="1"/>
</dbReference>
<evidence type="ECO:0000256" key="9">
    <source>
        <dbReference type="SAM" id="Phobius"/>
    </source>
</evidence>
<dbReference type="NCBIfam" id="TIGR00969">
    <property type="entry name" value="3a0106s02"/>
    <property type="match status" value="1"/>
</dbReference>
<feature type="transmembrane region" description="Helical" evidence="9">
    <location>
        <begin position="264"/>
        <end position="284"/>
    </location>
</feature>
<feature type="domain" description="ABC transmembrane type-1" evidence="10">
    <location>
        <begin position="74"/>
        <end position="285"/>
    </location>
</feature>
<dbReference type="PANTHER" id="PTHR30406">
    <property type="entry name" value="SULFATE TRANSPORT SYSTEM PERMEASE PROTEIN"/>
    <property type="match status" value="1"/>
</dbReference>
<dbReference type="PaxDb" id="515619-EUBREC_2474"/>
<dbReference type="KEGG" id="ere:EUBREC_2474"/>
<keyword evidence="5 9" id="KW-1133">Transmembrane helix</keyword>
<gene>
    <name evidence="11" type="ordered locus">EUBREC_2474</name>
</gene>
<feature type="transmembrane region" description="Helical" evidence="9">
    <location>
        <begin position="216"/>
        <end position="238"/>
    </location>
</feature>
<evidence type="ECO:0000256" key="6">
    <source>
        <dbReference type="ARBA" id="ARBA00023032"/>
    </source>
</evidence>
<keyword evidence="7 9" id="KW-0472">Membrane</keyword>
<reference evidence="11 12" key="1">
    <citation type="journal article" date="2009" name="Proc. Natl. Acad. Sci. U.S.A.">
        <title>Characterizing a model human gut microbiota composed of members of its two dominant bacterial phyla.</title>
        <authorList>
            <person name="Mahowald M.A."/>
            <person name="Rey F.E."/>
            <person name="Seedorf H."/>
            <person name="Turnbaugh P.J."/>
            <person name="Fulton R.S."/>
            <person name="Wollam A."/>
            <person name="Shah N."/>
            <person name="Wang C."/>
            <person name="Magrini V."/>
            <person name="Wilson R.K."/>
            <person name="Cantarel B.L."/>
            <person name="Coutinho P.M."/>
            <person name="Henrissat B."/>
            <person name="Crock L.W."/>
            <person name="Russell A."/>
            <person name="Verberkmoes N.C."/>
            <person name="Hettich R.L."/>
            <person name="Gordon J.I."/>
        </authorList>
    </citation>
    <scope>NUCLEOTIDE SEQUENCE [LARGE SCALE GENOMIC DNA]</scope>
    <source>
        <strain evidence="12">ATCC 33656 / DSM 3377 / JCM 17463 / KCTC 5835 / LMG 30912 / VPI 0990</strain>
    </source>
</reference>
<feature type="transmembrane region" description="Helical" evidence="9">
    <location>
        <begin position="109"/>
        <end position="134"/>
    </location>
</feature>